<dbReference type="Pfam" id="PF13424">
    <property type="entry name" value="TPR_12"/>
    <property type="match status" value="3"/>
</dbReference>
<dbReference type="Pfam" id="PF03704">
    <property type="entry name" value="BTAD"/>
    <property type="match status" value="1"/>
</dbReference>
<dbReference type="Gene3D" id="1.10.8.430">
    <property type="entry name" value="Helical domain of apoptotic protease-activating factors"/>
    <property type="match status" value="1"/>
</dbReference>
<comment type="similarity">
    <text evidence="1">Belongs to the AfsR/DnrI/RedD regulatory family.</text>
</comment>
<keyword evidence="4" id="KW-0804">Transcription</keyword>
<reference evidence="8" key="1">
    <citation type="submission" date="2022-10" db="EMBL/GenBank/DDBJ databases">
        <title>The complete genomes of actinobacterial strains from the NBC collection.</title>
        <authorList>
            <person name="Joergensen T.S."/>
            <person name="Alvarez Arevalo M."/>
            <person name="Sterndorff E.B."/>
            <person name="Faurdal D."/>
            <person name="Vuksanovic O."/>
            <person name="Mourched A.-S."/>
            <person name="Charusanti P."/>
            <person name="Shaw S."/>
            <person name="Blin K."/>
            <person name="Weber T."/>
        </authorList>
    </citation>
    <scope>NUCLEOTIDE SEQUENCE</scope>
    <source>
        <strain evidence="8">NBC_00256</strain>
    </source>
</reference>
<keyword evidence="9" id="KW-1185">Reference proteome</keyword>
<proteinExistence type="inferred from homology"/>
<feature type="domain" description="OmpR/PhoB-type" evidence="7">
    <location>
        <begin position="1"/>
        <end position="84"/>
    </location>
</feature>
<dbReference type="Pfam" id="PF00486">
    <property type="entry name" value="Trans_reg_C"/>
    <property type="match status" value="1"/>
</dbReference>
<evidence type="ECO:0000256" key="5">
    <source>
        <dbReference type="PROSITE-ProRule" id="PRU01091"/>
    </source>
</evidence>
<name>A0ABZ1SEQ5_9ACTN</name>
<keyword evidence="2" id="KW-0805">Transcription regulation</keyword>
<organism evidence="8 9">
    <name type="scientific">Micromonospora globbae</name>
    <dbReference type="NCBI Taxonomy" id="1894969"/>
    <lineage>
        <taxon>Bacteria</taxon>
        <taxon>Bacillati</taxon>
        <taxon>Actinomycetota</taxon>
        <taxon>Actinomycetes</taxon>
        <taxon>Micromonosporales</taxon>
        <taxon>Micromonosporaceae</taxon>
        <taxon>Micromonospora</taxon>
    </lineage>
</organism>
<sequence>MQLSSGTLQLGTPKQRTVLAMLATHPGQLVTVAELVDELWPEEPPRSAVPNVRTYAANLRRNFETVDAAAGVLVRQANGYRLRVERDQVDIHCFETEYRQARALFDEGLLDRAAEVLERAVGRWRGPMLAGVPVGPVLAARTAAAEDERLQATELLADAWVRTGREERAVPVLRELLALHPLRESAHLLLMRALHQRGDRAGAVAAYESARAALRRELGIEPAAELRLLRRAIDHADETSRADVAAPRQRRSTSGNAGAPRAEGARVGGGGWLPRPVTDFVGRDGAIERLLAETARVEASASVVHVIDGMAGSGKTTLAVHVARRLADRYPDAPLFIDLRGHGGEKPIDPSTALATLLRQLGVPNPQIPAELADRVELWRRELARRRCVVVLDNAAGGEQVRPLLPTLPGTVVIVTSRRRLAGLDVGPPESLPVMTTEEGLALLARTAGRDRVDAEPDAAREVVRRCGHLPLAIRLAGSRLTRRPSWSLTHFARLLGDDASALGQLSEADRSLAGVFATSYDPLSTAAKRLFRLFSLHPGNRVTAAMAAALAGLSLDAADRALDELVDGHLVDEVETGRYRMHDLLRQYSSELSARVDPAEERRSALRELLDFVLHASLRSAELLEPDFIRAQVSPPPPRRPDLLDAVGTPPVEWLERERAELVALVVRARESAHHAHAWRLARVLWRFCYMRAYFDDILLTHRHGLAAAEAAGEAPAVACMNNYMASAYVRTGDYAAALAHVSRAVAICERIGDRQNLFRYRANLLVVYLFRGDVHEAVVVGLESLRDSRASGHDITIGLPNIGLALAACGRYEDALRIHRLHLHWARIGRDYFHIQNALAHIGGVKVRLGRHHQAIRLLRASLALRDRTGHRYAEAEVRIDLGAAYRALGRLAEAEREHELALVLATDSGERHVEAAALNGLGRTLAAAGRDDEAAERYRAALRLATRIRSPYEQGRALAGLAAHFARTDPVEARRHGERALAIFRWMGVPERREVERCLAEVAAAPVAVEPAPVPGAAEPPDPR</sequence>
<dbReference type="PROSITE" id="PS51755">
    <property type="entry name" value="OMPR_PHOB"/>
    <property type="match status" value="1"/>
</dbReference>
<dbReference type="EMBL" id="CP108084">
    <property type="protein sequence ID" value="WUP53036.1"/>
    <property type="molecule type" value="Genomic_DNA"/>
</dbReference>
<evidence type="ECO:0000256" key="4">
    <source>
        <dbReference type="ARBA" id="ARBA00023163"/>
    </source>
</evidence>
<dbReference type="Gene3D" id="1.10.10.10">
    <property type="entry name" value="Winged helix-like DNA-binding domain superfamily/Winged helix DNA-binding domain"/>
    <property type="match status" value="2"/>
</dbReference>
<dbReference type="InterPro" id="IPR027417">
    <property type="entry name" value="P-loop_NTPase"/>
</dbReference>
<dbReference type="InterPro" id="IPR036388">
    <property type="entry name" value="WH-like_DNA-bd_sf"/>
</dbReference>
<dbReference type="CDD" id="cd15831">
    <property type="entry name" value="BTAD"/>
    <property type="match status" value="1"/>
</dbReference>
<dbReference type="PANTHER" id="PTHR35807:SF1">
    <property type="entry name" value="TRANSCRIPTIONAL REGULATOR REDD"/>
    <property type="match status" value="1"/>
</dbReference>
<evidence type="ECO:0000256" key="3">
    <source>
        <dbReference type="ARBA" id="ARBA00023125"/>
    </source>
</evidence>
<dbReference type="InterPro" id="IPR019734">
    <property type="entry name" value="TPR_rpt"/>
</dbReference>
<evidence type="ECO:0000256" key="6">
    <source>
        <dbReference type="SAM" id="MobiDB-lite"/>
    </source>
</evidence>
<dbReference type="Proteomes" id="UP001432190">
    <property type="component" value="Chromosome"/>
</dbReference>
<keyword evidence="3 5" id="KW-0238">DNA-binding</keyword>
<evidence type="ECO:0000313" key="9">
    <source>
        <dbReference type="Proteomes" id="UP001432190"/>
    </source>
</evidence>
<dbReference type="SMART" id="SM01043">
    <property type="entry name" value="BTAD"/>
    <property type="match status" value="1"/>
</dbReference>
<dbReference type="InterPro" id="IPR005158">
    <property type="entry name" value="BTAD"/>
</dbReference>
<evidence type="ECO:0000256" key="1">
    <source>
        <dbReference type="ARBA" id="ARBA00005820"/>
    </source>
</evidence>
<dbReference type="PANTHER" id="PTHR35807">
    <property type="entry name" value="TRANSCRIPTIONAL REGULATOR REDD-RELATED"/>
    <property type="match status" value="1"/>
</dbReference>
<dbReference type="InterPro" id="IPR016032">
    <property type="entry name" value="Sig_transdc_resp-reg_C-effctor"/>
</dbReference>
<protein>
    <submittedName>
        <fullName evidence="8">Tetratricopeptide repeat protein</fullName>
    </submittedName>
</protein>
<dbReference type="SMART" id="SM00028">
    <property type="entry name" value="TPR"/>
    <property type="match status" value="6"/>
</dbReference>
<dbReference type="SUPFAM" id="SSF48452">
    <property type="entry name" value="TPR-like"/>
    <property type="match status" value="3"/>
</dbReference>
<accession>A0ABZ1SEQ5</accession>
<dbReference type="InterPro" id="IPR011990">
    <property type="entry name" value="TPR-like_helical_dom_sf"/>
</dbReference>
<dbReference type="SMART" id="SM00862">
    <property type="entry name" value="Trans_reg_C"/>
    <property type="match status" value="1"/>
</dbReference>
<gene>
    <name evidence="8" type="ORF">OG994_24960</name>
</gene>
<evidence type="ECO:0000313" key="8">
    <source>
        <dbReference type="EMBL" id="WUP53036.1"/>
    </source>
</evidence>
<feature type="DNA-binding region" description="OmpR/PhoB-type" evidence="5">
    <location>
        <begin position="1"/>
        <end position="84"/>
    </location>
</feature>
<dbReference type="InterPro" id="IPR001867">
    <property type="entry name" value="OmpR/PhoB-type_DNA-bd"/>
</dbReference>
<dbReference type="Gene3D" id="1.25.40.10">
    <property type="entry name" value="Tetratricopeptide repeat domain"/>
    <property type="match status" value="3"/>
</dbReference>
<dbReference type="PRINTS" id="PR00364">
    <property type="entry name" value="DISEASERSIST"/>
</dbReference>
<dbReference type="InterPro" id="IPR042197">
    <property type="entry name" value="Apaf_helical"/>
</dbReference>
<evidence type="ECO:0000259" key="7">
    <source>
        <dbReference type="PROSITE" id="PS51755"/>
    </source>
</evidence>
<evidence type="ECO:0000256" key="2">
    <source>
        <dbReference type="ARBA" id="ARBA00023015"/>
    </source>
</evidence>
<dbReference type="SUPFAM" id="SSF46894">
    <property type="entry name" value="C-terminal effector domain of the bipartite response regulators"/>
    <property type="match status" value="1"/>
</dbReference>
<dbReference type="SUPFAM" id="SSF52540">
    <property type="entry name" value="P-loop containing nucleoside triphosphate hydrolases"/>
    <property type="match status" value="1"/>
</dbReference>
<dbReference type="RefSeq" id="WP_328853788.1">
    <property type="nucleotide sequence ID" value="NZ_CP108084.1"/>
</dbReference>
<feature type="region of interest" description="Disordered" evidence="6">
    <location>
        <begin position="239"/>
        <end position="270"/>
    </location>
</feature>
<dbReference type="Gene3D" id="3.40.50.300">
    <property type="entry name" value="P-loop containing nucleotide triphosphate hydrolases"/>
    <property type="match status" value="1"/>
</dbReference>
<dbReference type="InterPro" id="IPR051677">
    <property type="entry name" value="AfsR-DnrI-RedD_regulator"/>
</dbReference>